<evidence type="ECO:0000259" key="5">
    <source>
        <dbReference type="Pfam" id="PF20511"/>
    </source>
</evidence>
<feature type="binding site" evidence="3">
    <location>
        <position position="147"/>
    </location>
    <ligand>
        <name>Zn(2+)</name>
        <dbReference type="ChEBI" id="CHEBI:29105"/>
    </ligand>
</feature>
<dbReference type="InterPro" id="IPR014710">
    <property type="entry name" value="RmlC-like_jellyroll"/>
</dbReference>
<feature type="binding site" evidence="3">
    <location>
        <position position="72"/>
    </location>
    <ligand>
        <name>Zn(2+)</name>
        <dbReference type="ChEBI" id="CHEBI:29105"/>
    </ligand>
</feature>
<proteinExistence type="predicted"/>
<gene>
    <name evidence="6" type="primary">pmi</name>
    <name evidence="6" type="ORF">CLIT_17c00030</name>
</gene>
<reference evidence="6 7" key="1">
    <citation type="submission" date="2014-03" db="EMBL/GenBank/DDBJ databases">
        <title>Genome sequence of Clostridium litorale W6, DSM 5388.</title>
        <authorList>
            <person name="Poehlein A."/>
            <person name="Jagirdar A."/>
            <person name="Khonsari B."/>
            <person name="Chibani C.M."/>
            <person name="Gutierrez Gutierrez D.A."/>
            <person name="Davydova E."/>
            <person name="Alghaithi H.S."/>
            <person name="Nair K.P."/>
            <person name="Dhamotharan K."/>
            <person name="Chandran L."/>
            <person name="G W."/>
            <person name="Daniel R."/>
        </authorList>
    </citation>
    <scope>NUCLEOTIDE SEQUENCE [LARGE SCALE GENOMIC DNA]</scope>
    <source>
        <strain evidence="6 7">W6</strain>
    </source>
</reference>
<protein>
    <submittedName>
        <fullName evidence="6">Mannose-6-phosphate isomerase Pmi</fullName>
        <ecNumber evidence="6">5.3.1.8</ecNumber>
    </submittedName>
</protein>
<dbReference type="Proteomes" id="UP000027946">
    <property type="component" value="Unassembled WGS sequence"/>
</dbReference>
<keyword evidence="7" id="KW-1185">Reference proteome</keyword>
<dbReference type="InterPro" id="IPR011051">
    <property type="entry name" value="RmlC_Cupin_sf"/>
</dbReference>
<keyword evidence="6" id="KW-0413">Isomerase</keyword>
<dbReference type="SUPFAM" id="SSF51182">
    <property type="entry name" value="RmlC-like cupins"/>
    <property type="match status" value="1"/>
</dbReference>
<dbReference type="GO" id="GO:0004476">
    <property type="term" value="F:mannose-6-phosphate isomerase activity"/>
    <property type="evidence" value="ECO:0007669"/>
    <property type="project" value="UniProtKB-EC"/>
</dbReference>
<dbReference type="PIRSF" id="PIRSF036894">
    <property type="entry name" value="PMI_Firm_short"/>
    <property type="match status" value="1"/>
</dbReference>
<dbReference type="InterPro" id="IPR016305">
    <property type="entry name" value="Mannose-6-P_Isomerase"/>
</dbReference>
<evidence type="ECO:0000313" key="6">
    <source>
        <dbReference type="EMBL" id="KDR94476.1"/>
    </source>
</evidence>
<feature type="binding site" evidence="3">
    <location>
        <position position="89"/>
    </location>
    <ligand>
        <name>Zn(2+)</name>
        <dbReference type="ChEBI" id="CHEBI:29105"/>
    </ligand>
</feature>
<feature type="domain" description="Phosphomannose isomerase type I catalytic" evidence="5">
    <location>
        <begin position="51"/>
        <end position="82"/>
    </location>
</feature>
<comment type="caution">
    <text evidence="6">The sequence shown here is derived from an EMBL/GenBank/DDBJ whole genome shotgun (WGS) entry which is preliminary data.</text>
</comment>
<dbReference type="PANTHER" id="PTHR42742">
    <property type="entry name" value="TRANSCRIPTIONAL REPRESSOR MPRA"/>
    <property type="match status" value="1"/>
</dbReference>
<organism evidence="6 7">
    <name type="scientific">Peptoclostridium litorale DSM 5388</name>
    <dbReference type="NCBI Taxonomy" id="1121324"/>
    <lineage>
        <taxon>Bacteria</taxon>
        <taxon>Bacillati</taxon>
        <taxon>Bacillota</taxon>
        <taxon>Clostridia</taxon>
        <taxon>Peptostreptococcales</taxon>
        <taxon>Peptoclostridiaceae</taxon>
        <taxon>Peptoclostridium</taxon>
    </lineage>
</organism>
<dbReference type="eggNOG" id="COG1482">
    <property type="taxonomic scope" value="Bacteria"/>
</dbReference>
<sequence length="276" mass="31495">MRKYIYKLSPHFSPKIWGWEKWNLSCHVDGMSVIDNGIYKGRYLFDVIESPDQFPILIKIIDSKSTLSIQVHPDDKYARLHEGDNGKTECWYILDAKKDATVILGIHNGLDRLSLEKIINEEKIQDYVNHVPVSKNDFIYIPSGTVHTLEAGIKLIEIQQSSNVTYRLHDWGRGRKLHIKKSLDVIDYNGNSNAGKIENFKHISTPHFTVEKVQVSGSYNGFSNSSFHSYTVASGFGQMHDEYSNVISLEPENTVFIPGDIRYTIIGNLELLKAYS</sequence>
<dbReference type="GO" id="GO:0005975">
    <property type="term" value="P:carbohydrate metabolic process"/>
    <property type="evidence" value="ECO:0007669"/>
    <property type="project" value="InterPro"/>
</dbReference>
<dbReference type="Pfam" id="PF20511">
    <property type="entry name" value="PMI_typeI_cat"/>
    <property type="match status" value="1"/>
</dbReference>
<evidence type="ECO:0000256" key="1">
    <source>
        <dbReference type="ARBA" id="ARBA00022723"/>
    </source>
</evidence>
<feature type="active site" evidence="4">
    <location>
        <position position="167"/>
    </location>
</feature>
<dbReference type="GO" id="GO:0009298">
    <property type="term" value="P:GDP-mannose biosynthetic process"/>
    <property type="evidence" value="ECO:0007669"/>
    <property type="project" value="InterPro"/>
</dbReference>
<dbReference type="AlphaFoldDB" id="A0A069RBQ1"/>
<dbReference type="Gene3D" id="2.60.120.10">
    <property type="entry name" value="Jelly Rolls"/>
    <property type="match status" value="2"/>
</dbReference>
<comment type="cofactor">
    <cofactor evidence="3">
        <name>Zn(2+)</name>
        <dbReference type="ChEBI" id="CHEBI:29105"/>
    </cofactor>
    <text evidence="3">Binds 1 zinc ion per subunit.</text>
</comment>
<dbReference type="InterPro" id="IPR051804">
    <property type="entry name" value="Carb_Metab_Reg_Kinase/Isom"/>
</dbReference>
<dbReference type="PRINTS" id="PR00714">
    <property type="entry name" value="MAN6PISMRASE"/>
</dbReference>
<evidence type="ECO:0000313" key="7">
    <source>
        <dbReference type="Proteomes" id="UP000027946"/>
    </source>
</evidence>
<dbReference type="InterPro" id="IPR014628">
    <property type="entry name" value="Man6P_isomerase_Firm_short"/>
</dbReference>
<dbReference type="STRING" id="1121324.CLIT_17c00030"/>
<keyword evidence="1 3" id="KW-0479">Metal-binding</keyword>
<keyword evidence="2 3" id="KW-0862">Zinc</keyword>
<dbReference type="InterPro" id="IPR046457">
    <property type="entry name" value="PMI_typeI_cat"/>
</dbReference>
<dbReference type="CDD" id="cd07010">
    <property type="entry name" value="cupin_PMI_type_I_N_bac"/>
    <property type="match status" value="1"/>
</dbReference>
<dbReference type="RefSeq" id="WP_242943855.1">
    <property type="nucleotide sequence ID" value="NZ_FSRH01000021.1"/>
</dbReference>
<evidence type="ECO:0000256" key="3">
    <source>
        <dbReference type="PIRSR" id="PIRSR036894-1"/>
    </source>
</evidence>
<accession>A0A069RBQ1</accession>
<dbReference type="EC" id="5.3.1.8" evidence="6"/>
<evidence type="ECO:0000256" key="2">
    <source>
        <dbReference type="ARBA" id="ARBA00022833"/>
    </source>
</evidence>
<dbReference type="EMBL" id="JJMM01000017">
    <property type="protein sequence ID" value="KDR94476.1"/>
    <property type="molecule type" value="Genomic_DNA"/>
</dbReference>
<dbReference type="PANTHER" id="PTHR42742:SF3">
    <property type="entry name" value="FRUCTOKINASE"/>
    <property type="match status" value="1"/>
</dbReference>
<name>A0A069RBQ1_PEPLI</name>
<dbReference type="GO" id="GO:0008270">
    <property type="term" value="F:zinc ion binding"/>
    <property type="evidence" value="ECO:0007669"/>
    <property type="project" value="InterPro"/>
</dbReference>
<evidence type="ECO:0000256" key="4">
    <source>
        <dbReference type="PIRSR" id="PIRSR036894-2"/>
    </source>
</evidence>